<dbReference type="Pfam" id="PF00650">
    <property type="entry name" value="CRAL_TRIO"/>
    <property type="match status" value="1"/>
</dbReference>
<dbReference type="GO" id="GO:0016020">
    <property type="term" value="C:membrane"/>
    <property type="evidence" value="ECO:0007669"/>
    <property type="project" value="TreeGrafter"/>
</dbReference>
<evidence type="ECO:0000313" key="2">
    <source>
        <dbReference type="Proteomes" id="UP000504606"/>
    </source>
</evidence>
<dbReference type="KEGG" id="foc:113210834"/>
<evidence type="ECO:0000313" key="3">
    <source>
        <dbReference type="RefSeq" id="XP_026284789.1"/>
    </source>
</evidence>
<dbReference type="Gene3D" id="3.40.525.10">
    <property type="entry name" value="CRAL-TRIO lipid binding domain"/>
    <property type="match status" value="1"/>
</dbReference>
<dbReference type="GO" id="GO:1902936">
    <property type="term" value="F:phosphatidylinositol bisphosphate binding"/>
    <property type="evidence" value="ECO:0007669"/>
    <property type="project" value="TreeGrafter"/>
</dbReference>
<dbReference type="InterPro" id="IPR001251">
    <property type="entry name" value="CRAL-TRIO_dom"/>
</dbReference>
<gene>
    <name evidence="3" type="primary">LOC113210834</name>
</gene>
<accession>A0A6J1SU35</accession>
<evidence type="ECO:0000259" key="1">
    <source>
        <dbReference type="PROSITE" id="PS50191"/>
    </source>
</evidence>
<dbReference type="InterPro" id="IPR036865">
    <property type="entry name" value="CRAL-TRIO_dom_sf"/>
</dbReference>
<organism evidence="2 3">
    <name type="scientific">Frankliniella occidentalis</name>
    <name type="common">Western flower thrips</name>
    <name type="synonym">Euthrips occidentalis</name>
    <dbReference type="NCBI Taxonomy" id="133901"/>
    <lineage>
        <taxon>Eukaryota</taxon>
        <taxon>Metazoa</taxon>
        <taxon>Ecdysozoa</taxon>
        <taxon>Arthropoda</taxon>
        <taxon>Hexapoda</taxon>
        <taxon>Insecta</taxon>
        <taxon>Pterygota</taxon>
        <taxon>Neoptera</taxon>
        <taxon>Paraneoptera</taxon>
        <taxon>Thysanoptera</taxon>
        <taxon>Terebrantia</taxon>
        <taxon>Thripoidea</taxon>
        <taxon>Thripidae</taxon>
        <taxon>Frankliniella</taxon>
    </lineage>
</organism>
<dbReference type="InterPro" id="IPR036273">
    <property type="entry name" value="CRAL/TRIO_N_dom_sf"/>
</dbReference>
<dbReference type="SUPFAM" id="SSF52087">
    <property type="entry name" value="CRAL/TRIO domain"/>
    <property type="match status" value="1"/>
</dbReference>
<dbReference type="GeneID" id="113210834"/>
<proteinExistence type="predicted"/>
<dbReference type="PRINTS" id="PR00180">
    <property type="entry name" value="CRETINALDHBP"/>
</dbReference>
<dbReference type="RefSeq" id="XP_026284789.1">
    <property type="nucleotide sequence ID" value="XM_026429004.2"/>
</dbReference>
<protein>
    <submittedName>
        <fullName evidence="3">Uncharacterized protein LOC113210834</fullName>
    </submittedName>
</protein>
<dbReference type="SUPFAM" id="SSF46938">
    <property type="entry name" value="CRAL/TRIO N-terminal domain"/>
    <property type="match status" value="1"/>
</dbReference>
<feature type="domain" description="CRAL-TRIO" evidence="1">
    <location>
        <begin position="143"/>
        <end position="309"/>
    </location>
</feature>
<dbReference type="Proteomes" id="UP000504606">
    <property type="component" value="Unplaced"/>
</dbReference>
<reference evidence="3" key="1">
    <citation type="submission" date="2025-08" db="UniProtKB">
        <authorList>
            <consortium name="RefSeq"/>
        </authorList>
    </citation>
    <scope>IDENTIFICATION</scope>
    <source>
        <tissue evidence="3">Whole organism</tissue>
    </source>
</reference>
<name>A0A6J1SU35_FRAOC</name>
<keyword evidence="2" id="KW-1185">Reference proteome</keyword>
<dbReference type="SMART" id="SM00516">
    <property type="entry name" value="SEC14"/>
    <property type="match status" value="1"/>
</dbReference>
<dbReference type="OrthoDB" id="6682367at2759"/>
<dbReference type="AlphaFoldDB" id="A0A6J1SU35"/>
<sequence>MCEYPSRHLILKAEAHRSSDRQRTSAQVLLQCAAPLHSKHNTNMDLDLVALTGLDEQTPAQVAKMYEEYNADPEALKADAATLREWVAMQPHLPKLTEKEDQWLCRYILACKNSLERAKKRIDYFFTVQSRWPEYFRAPSIEEGVAFAEYCHGGPLPVLMPDGTRLTFYRFTPALAAEPSNMNWMMFYMLSLGYVQLQLTTDKQPLRIEVVFDVKNYVMGLNTSFVAHFNEFRRFIKCLQVALPLHVRRVHLINAPSLAVTALDKMVRPFLQEKLNKRIVTHDSMEALAKAIPHYCLPKELGGSMDKTLKEITLTWAGVAEECEKWYDSRKWMRADLELKPDKDFNELDGTFRKLLVD</sequence>
<dbReference type="PANTHER" id="PTHR10174:SF224">
    <property type="entry name" value="RETINOL-BINDING PROTEIN PINTA"/>
    <property type="match status" value="1"/>
</dbReference>
<dbReference type="PROSITE" id="PS50191">
    <property type="entry name" value="CRAL_TRIO"/>
    <property type="match status" value="1"/>
</dbReference>
<dbReference type="CDD" id="cd00170">
    <property type="entry name" value="SEC14"/>
    <property type="match status" value="1"/>
</dbReference>
<dbReference type="PANTHER" id="PTHR10174">
    <property type="entry name" value="ALPHA-TOCOPHEROL TRANSFER PROTEIN-RELATED"/>
    <property type="match status" value="1"/>
</dbReference>